<accession>A0A1I6Q450</accession>
<name>A0A1I6Q450_9EURY</name>
<protein>
    <submittedName>
        <fullName evidence="1">Uncharacterized protein</fullName>
    </submittedName>
</protein>
<dbReference type="EMBL" id="FOZS01000001">
    <property type="protein sequence ID" value="SFS47202.1"/>
    <property type="molecule type" value="Genomic_DNA"/>
</dbReference>
<dbReference type="AlphaFoldDB" id="A0A1I6Q450"/>
<organism evidence="1 2">
    <name type="scientific">Halostagnicola kamekurae</name>
    <dbReference type="NCBI Taxonomy" id="619731"/>
    <lineage>
        <taxon>Archaea</taxon>
        <taxon>Methanobacteriati</taxon>
        <taxon>Methanobacteriota</taxon>
        <taxon>Stenosarchaea group</taxon>
        <taxon>Halobacteria</taxon>
        <taxon>Halobacteriales</taxon>
        <taxon>Natrialbaceae</taxon>
        <taxon>Halostagnicola</taxon>
    </lineage>
</organism>
<proteinExistence type="predicted"/>
<dbReference type="RefSeq" id="WP_092902226.1">
    <property type="nucleotide sequence ID" value="NZ_FOZS01000001.1"/>
</dbReference>
<evidence type="ECO:0000313" key="1">
    <source>
        <dbReference type="EMBL" id="SFS47202.1"/>
    </source>
</evidence>
<dbReference type="Proteomes" id="UP000199199">
    <property type="component" value="Unassembled WGS sequence"/>
</dbReference>
<sequence>MSALEPSLTVAVVRALEANGLGCEEYRLADAFDPDALERLVASAADPIEVRLEVEGVGLVVTDEEIRVLEE</sequence>
<gene>
    <name evidence="1" type="ORF">SAMN04488556_0969</name>
</gene>
<keyword evidence="2" id="KW-1185">Reference proteome</keyword>
<reference evidence="2" key="1">
    <citation type="submission" date="2016-10" db="EMBL/GenBank/DDBJ databases">
        <authorList>
            <person name="Varghese N."/>
            <person name="Submissions S."/>
        </authorList>
    </citation>
    <scope>NUCLEOTIDE SEQUENCE [LARGE SCALE GENOMIC DNA]</scope>
    <source>
        <strain evidence="2">DSM 22427</strain>
    </source>
</reference>
<dbReference type="OrthoDB" id="376069at2157"/>
<evidence type="ECO:0000313" key="2">
    <source>
        <dbReference type="Proteomes" id="UP000199199"/>
    </source>
</evidence>